<evidence type="ECO:0000256" key="3">
    <source>
        <dbReference type="ARBA" id="ARBA00022448"/>
    </source>
</evidence>
<organism evidence="13">
    <name type="scientific">bioreactor metagenome</name>
    <dbReference type="NCBI Taxonomy" id="1076179"/>
    <lineage>
        <taxon>unclassified sequences</taxon>
        <taxon>metagenomes</taxon>
        <taxon>ecological metagenomes</taxon>
    </lineage>
</organism>
<protein>
    <submittedName>
        <fullName evidence="13">ATP synthase subunit b, sodium ion specific</fullName>
    </submittedName>
</protein>
<evidence type="ECO:0000256" key="11">
    <source>
        <dbReference type="SAM" id="Coils"/>
    </source>
</evidence>
<evidence type="ECO:0000256" key="1">
    <source>
        <dbReference type="ARBA" id="ARBA00004167"/>
    </source>
</evidence>
<dbReference type="InterPro" id="IPR050059">
    <property type="entry name" value="ATP_synthase_B_chain"/>
</dbReference>
<keyword evidence="7 12" id="KW-1133">Transmembrane helix</keyword>
<name>A0A645HG19_9ZZZZ</name>
<evidence type="ECO:0000256" key="8">
    <source>
        <dbReference type="ARBA" id="ARBA00023065"/>
    </source>
</evidence>
<keyword evidence="3" id="KW-0813">Transport</keyword>
<keyword evidence="4" id="KW-0138">CF(0)</keyword>
<evidence type="ECO:0000256" key="6">
    <source>
        <dbReference type="ARBA" id="ARBA00022781"/>
    </source>
</evidence>
<dbReference type="EMBL" id="VSSQ01088410">
    <property type="protein sequence ID" value="MPN35054.1"/>
    <property type="molecule type" value="Genomic_DNA"/>
</dbReference>
<dbReference type="GO" id="GO:0046961">
    <property type="term" value="F:proton-transporting ATPase activity, rotational mechanism"/>
    <property type="evidence" value="ECO:0007669"/>
    <property type="project" value="TreeGrafter"/>
</dbReference>
<dbReference type="AlphaFoldDB" id="A0A645HG19"/>
<evidence type="ECO:0000256" key="9">
    <source>
        <dbReference type="ARBA" id="ARBA00023136"/>
    </source>
</evidence>
<dbReference type="PANTHER" id="PTHR33445">
    <property type="entry name" value="ATP SYNTHASE SUBUNIT B', CHLOROPLASTIC"/>
    <property type="match status" value="1"/>
</dbReference>
<comment type="subcellular location">
    <subcellularLocation>
        <location evidence="1">Membrane</location>
        <topology evidence="1">Single-pass membrane protein</topology>
    </subcellularLocation>
</comment>
<evidence type="ECO:0000256" key="12">
    <source>
        <dbReference type="SAM" id="Phobius"/>
    </source>
</evidence>
<evidence type="ECO:0000256" key="2">
    <source>
        <dbReference type="ARBA" id="ARBA00005513"/>
    </source>
</evidence>
<comment type="caution">
    <text evidence="13">The sequence shown here is derived from an EMBL/GenBank/DDBJ whole genome shotgun (WGS) entry which is preliminary data.</text>
</comment>
<keyword evidence="11" id="KW-0175">Coiled coil</keyword>
<keyword evidence="6" id="KW-0375">Hydrogen ion transport</keyword>
<feature type="coiled-coil region" evidence="11">
    <location>
        <begin position="47"/>
        <end position="125"/>
    </location>
</feature>
<keyword evidence="8" id="KW-0406">Ion transport</keyword>
<comment type="function">
    <text evidence="10">F(1)F(0) ATP synthase produces ATP from ADP in the presence of a proton or sodium gradient. F-type ATPases consist of two structural domains, F(1) containing the extramembraneous catalytic core and F(0) containing the membrane proton channel, linked together by a central stalk and a peripheral stalk. During catalysis, ATP synthesis in the catalytic domain of F(1) is coupled via a rotary mechanism of the central stalk subunits to proton translocation.</text>
</comment>
<dbReference type="CDD" id="cd06503">
    <property type="entry name" value="ATP-synt_Fo_b"/>
    <property type="match status" value="1"/>
</dbReference>
<dbReference type="GO" id="GO:0015986">
    <property type="term" value="P:proton motive force-driven ATP synthesis"/>
    <property type="evidence" value="ECO:0007669"/>
    <property type="project" value="InterPro"/>
</dbReference>
<comment type="similarity">
    <text evidence="2">Belongs to the ATPase B chain family.</text>
</comment>
<dbReference type="InterPro" id="IPR002146">
    <property type="entry name" value="ATP_synth_b/b'su_bac/chlpt"/>
</dbReference>
<dbReference type="HAMAP" id="MF_01398">
    <property type="entry name" value="ATP_synth_b_bprime"/>
    <property type="match status" value="1"/>
</dbReference>
<dbReference type="PANTHER" id="PTHR33445:SF2">
    <property type="entry name" value="ATP SYNTHASE SUBUNIT B', CHLOROPLASTIC"/>
    <property type="match status" value="1"/>
</dbReference>
<gene>
    <name evidence="13" type="primary">atpF_47</name>
    <name evidence="13" type="ORF">SDC9_182548</name>
</gene>
<keyword evidence="9 12" id="KW-0472">Membrane</keyword>
<evidence type="ECO:0000256" key="5">
    <source>
        <dbReference type="ARBA" id="ARBA00022692"/>
    </source>
</evidence>
<dbReference type="Pfam" id="PF00430">
    <property type="entry name" value="ATP-synt_B"/>
    <property type="match status" value="1"/>
</dbReference>
<sequence length="160" mass="17568">MEGLFNPLSILLHTLNALLLFAAIYFLLYKPVKKFLDKRSEGIAQTLQNADDTLKKSEAEYALALEKNKGAQDEAGLILKTGAQQAKERAQSIIDDAKAQADQIIEAAKKEAQDILLNAREAMADEAAALSVDIAGKILSREIKLSEHKQMISEFLEKVG</sequence>
<evidence type="ECO:0000256" key="4">
    <source>
        <dbReference type="ARBA" id="ARBA00022547"/>
    </source>
</evidence>
<dbReference type="GO" id="GO:0045259">
    <property type="term" value="C:proton-transporting ATP synthase complex"/>
    <property type="evidence" value="ECO:0007669"/>
    <property type="project" value="UniProtKB-KW"/>
</dbReference>
<evidence type="ECO:0000313" key="13">
    <source>
        <dbReference type="EMBL" id="MPN35054.1"/>
    </source>
</evidence>
<reference evidence="13" key="1">
    <citation type="submission" date="2019-08" db="EMBL/GenBank/DDBJ databases">
        <authorList>
            <person name="Kucharzyk K."/>
            <person name="Murdoch R.W."/>
            <person name="Higgins S."/>
            <person name="Loffler F."/>
        </authorList>
    </citation>
    <scope>NUCLEOTIDE SEQUENCE</scope>
</reference>
<dbReference type="Gene3D" id="1.20.5.620">
    <property type="entry name" value="F1F0 ATP synthase subunit B, membrane domain"/>
    <property type="match status" value="1"/>
</dbReference>
<evidence type="ECO:0000256" key="7">
    <source>
        <dbReference type="ARBA" id="ARBA00022989"/>
    </source>
</evidence>
<feature type="transmembrane region" description="Helical" evidence="12">
    <location>
        <begin position="6"/>
        <end position="29"/>
    </location>
</feature>
<evidence type="ECO:0000256" key="10">
    <source>
        <dbReference type="ARBA" id="ARBA00025198"/>
    </source>
</evidence>
<accession>A0A645HG19</accession>
<keyword evidence="5 12" id="KW-0812">Transmembrane</keyword>
<proteinExistence type="inferred from homology"/>